<organism evidence="1">
    <name type="scientific">Zea mays</name>
    <name type="common">Maize</name>
    <dbReference type="NCBI Taxonomy" id="4577"/>
    <lineage>
        <taxon>Eukaryota</taxon>
        <taxon>Viridiplantae</taxon>
        <taxon>Streptophyta</taxon>
        <taxon>Embryophyta</taxon>
        <taxon>Tracheophyta</taxon>
        <taxon>Spermatophyta</taxon>
        <taxon>Magnoliopsida</taxon>
        <taxon>Liliopsida</taxon>
        <taxon>Poales</taxon>
        <taxon>Poaceae</taxon>
        <taxon>PACMAD clade</taxon>
        <taxon>Panicoideae</taxon>
        <taxon>Andropogonodae</taxon>
        <taxon>Andropogoneae</taxon>
        <taxon>Tripsacinae</taxon>
        <taxon>Zea</taxon>
    </lineage>
</organism>
<name>B6SH00_MAIZE</name>
<dbReference type="AlphaFoldDB" id="B6SH00"/>
<accession>B6SH00</accession>
<dbReference type="GO" id="GO:0003723">
    <property type="term" value="F:RNA binding"/>
    <property type="evidence" value="ECO:0007669"/>
    <property type="project" value="InterPro"/>
</dbReference>
<dbReference type="PANTHER" id="PTHR13452">
    <property type="entry name" value="THUMP DOMAIN CONTAINING PROTEIN 1-RELATED"/>
    <property type="match status" value="1"/>
</dbReference>
<reference evidence="1" key="1">
    <citation type="journal article" date="2009" name="Plant Mol. Biol.">
        <title>Insights into corn genes derived from large-scale cDNA sequencing.</title>
        <authorList>
            <person name="Alexandrov N.N."/>
            <person name="Brover V.V."/>
            <person name="Freidin S."/>
            <person name="Troukhan M.E."/>
            <person name="Tatarinova T.V."/>
            <person name="Zhang H."/>
            <person name="Swaller T.J."/>
            <person name="Lu Y.P."/>
            <person name="Bouck J."/>
            <person name="Flavell R.B."/>
            <person name="Feldmann K.A."/>
        </authorList>
    </citation>
    <scope>NUCLEOTIDE SEQUENCE</scope>
</reference>
<dbReference type="PANTHER" id="PTHR13452:SF13">
    <property type="entry name" value="OS02G0672400 PROTEIN"/>
    <property type="match status" value="1"/>
</dbReference>
<dbReference type="SUPFAM" id="SSF143437">
    <property type="entry name" value="THUMP domain-like"/>
    <property type="match status" value="1"/>
</dbReference>
<evidence type="ECO:0000313" key="1">
    <source>
        <dbReference type="EMBL" id="ACG24133.1"/>
    </source>
</evidence>
<dbReference type="InterPro" id="IPR040183">
    <property type="entry name" value="THUMPD1-like"/>
</dbReference>
<proteinExistence type="evidence at transcript level"/>
<dbReference type="GO" id="GO:0006400">
    <property type="term" value="P:tRNA modification"/>
    <property type="evidence" value="ECO:0007669"/>
    <property type="project" value="InterPro"/>
</dbReference>
<protein>
    <submittedName>
        <fullName evidence="1">Uncharacterized protein</fullName>
    </submittedName>
</protein>
<dbReference type="ExpressionAtlas" id="B6SH00">
    <property type="expression patterns" value="baseline and differential"/>
</dbReference>
<dbReference type="EMBL" id="EU952015">
    <property type="protein sequence ID" value="ACG24133.1"/>
    <property type="molecule type" value="mRNA"/>
</dbReference>
<sequence>MDREQCFKVVAAAVKSVAENSVVDLRSPEVAVLVEMLPVSGVPLGSSVAGVSVLPAELISTKPRLCVRSCLMQKQEKRSEIRWRLVNQSICNGKLPMQFFTCLFVPEYHRLN</sequence>